<dbReference type="Proteomes" id="UP000037069">
    <property type="component" value="Unassembled WGS sequence"/>
</dbReference>
<name>A0A0L0BRT1_LUCCU</name>
<evidence type="ECO:0000313" key="2">
    <source>
        <dbReference type="Proteomes" id="UP000037069"/>
    </source>
</evidence>
<keyword evidence="2" id="KW-1185">Reference proteome</keyword>
<gene>
    <name evidence="1" type="ORF">FF38_04129</name>
</gene>
<reference evidence="1 2" key="1">
    <citation type="journal article" date="2015" name="Nat. Commun.">
        <title>Lucilia cuprina genome unlocks parasitic fly biology to underpin future interventions.</title>
        <authorList>
            <person name="Anstead C.A."/>
            <person name="Korhonen P.K."/>
            <person name="Young N.D."/>
            <person name="Hall R.S."/>
            <person name="Jex A.R."/>
            <person name="Murali S.C."/>
            <person name="Hughes D.S."/>
            <person name="Lee S.F."/>
            <person name="Perry T."/>
            <person name="Stroehlein A.J."/>
            <person name="Ansell B.R."/>
            <person name="Breugelmans B."/>
            <person name="Hofmann A."/>
            <person name="Qu J."/>
            <person name="Dugan S."/>
            <person name="Lee S.L."/>
            <person name="Chao H."/>
            <person name="Dinh H."/>
            <person name="Han Y."/>
            <person name="Doddapaneni H.V."/>
            <person name="Worley K.C."/>
            <person name="Muzny D.M."/>
            <person name="Ioannidis P."/>
            <person name="Waterhouse R.M."/>
            <person name="Zdobnov E.M."/>
            <person name="James P.J."/>
            <person name="Bagnall N.H."/>
            <person name="Kotze A.C."/>
            <person name="Gibbs R.A."/>
            <person name="Richards S."/>
            <person name="Batterham P."/>
            <person name="Gasser R.B."/>
        </authorList>
    </citation>
    <scope>NUCLEOTIDE SEQUENCE [LARGE SCALE GENOMIC DNA]</scope>
    <source>
        <strain evidence="1 2">LS</strain>
        <tissue evidence="1">Full body</tissue>
    </source>
</reference>
<dbReference type="EMBL" id="JRES01001455">
    <property type="protein sequence ID" value="KNC22752.1"/>
    <property type="molecule type" value="Genomic_DNA"/>
</dbReference>
<protein>
    <submittedName>
        <fullName evidence="1">Uncharacterized protein</fullName>
    </submittedName>
</protein>
<accession>A0A0L0BRT1</accession>
<evidence type="ECO:0000313" key="1">
    <source>
        <dbReference type="EMBL" id="KNC22752.1"/>
    </source>
</evidence>
<proteinExistence type="predicted"/>
<organism evidence="1 2">
    <name type="scientific">Lucilia cuprina</name>
    <name type="common">Green bottle fly</name>
    <name type="synonym">Australian sheep blowfly</name>
    <dbReference type="NCBI Taxonomy" id="7375"/>
    <lineage>
        <taxon>Eukaryota</taxon>
        <taxon>Metazoa</taxon>
        <taxon>Ecdysozoa</taxon>
        <taxon>Arthropoda</taxon>
        <taxon>Hexapoda</taxon>
        <taxon>Insecta</taxon>
        <taxon>Pterygota</taxon>
        <taxon>Neoptera</taxon>
        <taxon>Endopterygota</taxon>
        <taxon>Diptera</taxon>
        <taxon>Brachycera</taxon>
        <taxon>Muscomorpha</taxon>
        <taxon>Oestroidea</taxon>
        <taxon>Calliphoridae</taxon>
        <taxon>Luciliinae</taxon>
        <taxon>Lucilia</taxon>
    </lineage>
</organism>
<sequence length="243" mass="28874">MFTFSNALKSHLVLSLESISQQEQEELINHGIAQYIKRFEIINLNAEEKFTTELKSLKEIFEYTLNNTFVKKELAKQKLNENIRIAKFYLVHMYNDLKDLDLDNEALNLQYILESIYQIKDLREKRLMYNYVISNLSTDFQDILDHQPMHEVLLKAHLNFLLHFIVHVTLLTDAEQYDEDLALLGEQLYVTLKNDNVQEKLSFLEKFNDVSTKFGRMLQQLFIDLLNILQKKIVQFDLETRAY</sequence>
<dbReference type="OrthoDB" id="10606517at2759"/>
<comment type="caution">
    <text evidence="1">The sequence shown here is derived from an EMBL/GenBank/DDBJ whole genome shotgun (WGS) entry which is preliminary data.</text>
</comment>
<dbReference type="AlphaFoldDB" id="A0A0L0BRT1"/>